<dbReference type="OrthoDB" id="3853310at2759"/>
<dbReference type="InterPro" id="IPR016181">
    <property type="entry name" value="Acyl_CoA_acyltransferase"/>
</dbReference>
<name>A0A0N0NI75_9EURO</name>
<evidence type="ECO:0000313" key="1">
    <source>
        <dbReference type="EMBL" id="KPI35109.1"/>
    </source>
</evidence>
<gene>
    <name evidence="1" type="ORF">AB675_1325</name>
</gene>
<evidence type="ECO:0008006" key="3">
    <source>
        <dbReference type="Google" id="ProtNLM"/>
    </source>
</evidence>
<sequence>MATETGCTNGVALLLELADTQHILHQVEAYDTLQKETDSPGATITPIAGGLIVLTNPEYGQKLNRAVGLGVTRSATDNDLNNIESLFEQAQTAISFHLAGLARDDLKQRLAAKGYVANGSVNVYYMDLNETIPGPHPDPDGRHPNIVIEEVDRTANAELFHDVSVEGFRSGGRSPELLSHLAELALRRDDTKLFFAYVDGKLAGSAAMATLEVPDSLDSSTRTDRPTQPFTTITQLYLDSTLPEFRGQGVHAALIRERLRLAQGHASAVMLVARSASGSARNALRAGMKLAYEKQIFSR</sequence>
<organism evidence="1 2">
    <name type="scientific">Cyphellophora attinorum</name>
    <dbReference type="NCBI Taxonomy" id="1664694"/>
    <lineage>
        <taxon>Eukaryota</taxon>
        <taxon>Fungi</taxon>
        <taxon>Dikarya</taxon>
        <taxon>Ascomycota</taxon>
        <taxon>Pezizomycotina</taxon>
        <taxon>Eurotiomycetes</taxon>
        <taxon>Chaetothyriomycetidae</taxon>
        <taxon>Chaetothyriales</taxon>
        <taxon>Cyphellophoraceae</taxon>
        <taxon>Cyphellophora</taxon>
    </lineage>
</organism>
<reference evidence="1 2" key="1">
    <citation type="submission" date="2015-06" db="EMBL/GenBank/DDBJ databases">
        <title>Draft genome of the ant-associated black yeast Phialophora attae CBS 131958.</title>
        <authorList>
            <person name="Moreno L.F."/>
            <person name="Stielow B.J."/>
            <person name="de Hoog S."/>
            <person name="Vicente V.A."/>
            <person name="Weiss V.A."/>
            <person name="de Vries M."/>
            <person name="Cruz L.M."/>
            <person name="Souza E.M."/>
        </authorList>
    </citation>
    <scope>NUCLEOTIDE SEQUENCE [LARGE SCALE GENOMIC DNA]</scope>
    <source>
        <strain evidence="1 2">CBS 131958</strain>
    </source>
</reference>
<dbReference type="RefSeq" id="XP_017995072.1">
    <property type="nucleotide sequence ID" value="XM_018141206.1"/>
</dbReference>
<protein>
    <recommendedName>
        <fullName evidence="3">N-acetyltransferase domain-containing protein</fullName>
    </recommendedName>
</protein>
<proteinExistence type="predicted"/>
<dbReference type="VEuPathDB" id="FungiDB:AB675_1325"/>
<dbReference type="EMBL" id="LFJN01000044">
    <property type="protein sequence ID" value="KPI35109.1"/>
    <property type="molecule type" value="Genomic_DNA"/>
</dbReference>
<dbReference type="AlphaFoldDB" id="A0A0N0NI75"/>
<keyword evidence="2" id="KW-1185">Reference proteome</keyword>
<dbReference type="Proteomes" id="UP000038010">
    <property type="component" value="Unassembled WGS sequence"/>
</dbReference>
<comment type="caution">
    <text evidence="1">The sequence shown here is derived from an EMBL/GenBank/DDBJ whole genome shotgun (WGS) entry which is preliminary data.</text>
</comment>
<dbReference type="Gene3D" id="3.40.630.30">
    <property type="match status" value="1"/>
</dbReference>
<accession>A0A0N0NI75</accession>
<evidence type="ECO:0000313" key="2">
    <source>
        <dbReference type="Proteomes" id="UP000038010"/>
    </source>
</evidence>
<dbReference type="SUPFAM" id="SSF55729">
    <property type="entry name" value="Acyl-CoA N-acyltransferases (Nat)"/>
    <property type="match status" value="1"/>
</dbReference>
<dbReference type="GeneID" id="28733086"/>